<dbReference type="AlphaFoldDB" id="A0A6G6SL10"/>
<dbReference type="EMBL" id="CP047344">
    <property type="protein sequence ID" value="QIF94446.1"/>
    <property type="molecule type" value="Genomic_DNA"/>
</dbReference>
<dbReference type="RefSeq" id="WP_164526428.1">
    <property type="nucleotide sequence ID" value="NZ_CP047344.1"/>
</dbReference>
<proteinExistence type="predicted"/>
<organism evidence="1 2">
    <name type="scientific">Proteus vulgaris</name>
    <dbReference type="NCBI Taxonomy" id="585"/>
    <lineage>
        <taxon>Bacteria</taxon>
        <taxon>Pseudomonadati</taxon>
        <taxon>Pseudomonadota</taxon>
        <taxon>Gammaproteobacteria</taxon>
        <taxon>Enterobacterales</taxon>
        <taxon>Morganellaceae</taxon>
        <taxon>Proteus</taxon>
    </lineage>
</organism>
<dbReference type="Proteomes" id="UP000503287">
    <property type="component" value="Chromosome"/>
</dbReference>
<evidence type="ECO:0000313" key="1">
    <source>
        <dbReference type="EMBL" id="QIF94446.1"/>
    </source>
</evidence>
<sequence>MKGTTLTELNKAYLRQGRFIAGRYIHANIKYFIDKTDAIFFELELAADKQRTRGKAYQRINDIENASRMAKFKALQLKVTVRNGGI</sequence>
<reference evidence="1 2" key="1">
    <citation type="submission" date="2020-01" db="EMBL/GenBank/DDBJ databases">
        <title>The genomic epidemiology of tigecycline resistance gene tet(X) variants in a swine farm in China.</title>
        <authorList>
            <person name="Peng K."/>
            <person name="Li R."/>
        </authorList>
    </citation>
    <scope>NUCLEOTIDE SEQUENCE [LARGE SCALE GENOMIC DNA]</scope>
    <source>
        <strain evidence="1 2">ZN3</strain>
    </source>
</reference>
<keyword evidence="2" id="KW-1185">Reference proteome</keyword>
<evidence type="ECO:0000313" key="2">
    <source>
        <dbReference type="Proteomes" id="UP000503287"/>
    </source>
</evidence>
<protein>
    <submittedName>
        <fullName evidence="1">Uncharacterized protein</fullName>
    </submittedName>
</protein>
<gene>
    <name evidence="1" type="ORF">GTH24_11290</name>
</gene>
<accession>A0A6G6SL10</accession>
<name>A0A6G6SL10_PROVU</name>